<accession>A0A074JJA7</accession>
<dbReference type="InterPro" id="IPR004360">
    <property type="entry name" value="Glyas_Fos-R_dOase_dom"/>
</dbReference>
<proteinExistence type="predicted"/>
<dbReference type="EMBL" id="AUND01000001">
    <property type="protein sequence ID" value="KEO56569.1"/>
    <property type="molecule type" value="Genomic_DNA"/>
</dbReference>
<organism evidence="2 3">
    <name type="scientific">Thioclava pacifica DSM 10166</name>
    <dbReference type="NCBI Taxonomy" id="1353537"/>
    <lineage>
        <taxon>Bacteria</taxon>
        <taxon>Pseudomonadati</taxon>
        <taxon>Pseudomonadota</taxon>
        <taxon>Alphaproteobacteria</taxon>
        <taxon>Rhodobacterales</taxon>
        <taxon>Paracoccaceae</taxon>
        <taxon>Thioclava</taxon>
    </lineage>
</organism>
<evidence type="ECO:0000259" key="1">
    <source>
        <dbReference type="PROSITE" id="PS51819"/>
    </source>
</evidence>
<dbReference type="eggNOG" id="COG2514">
    <property type="taxonomic scope" value="Bacteria"/>
</dbReference>
<sequence>MATSDAIVQIGHVTLVVHDLDRVGAFYEDVIGLEQISRDASEARYGVDGKVLVQLLADKTARKSGREEAGLFHTAFLLPERADLGAWLNRAAEKGWRLEGASDHLVSEALYLSDPEGNGIEIYRDRAREDWPRKGGQILMATDRLDLRDVMAEARGPWRGAPSGTVIGHVHLQVGALDPAEPFYAETLGADVMARYPGANFHGWSGYHHHLATNVWNSRGAKERHQPATGLAEVGLRAEPEALAHFTERFGESVTDPWGTRFTMAAK</sequence>
<dbReference type="Gene3D" id="3.10.180.10">
    <property type="entry name" value="2,3-Dihydroxybiphenyl 1,2-Dioxygenase, domain 1"/>
    <property type="match status" value="2"/>
</dbReference>
<dbReference type="SUPFAM" id="SSF54593">
    <property type="entry name" value="Glyoxalase/Bleomycin resistance protein/Dihydroxybiphenyl dioxygenase"/>
    <property type="match status" value="2"/>
</dbReference>
<dbReference type="PANTHER" id="PTHR43279:SF1">
    <property type="entry name" value="CATECHOL-2,3-DIOXYGENASE"/>
    <property type="match status" value="1"/>
</dbReference>
<dbReference type="RefSeq" id="WP_038073142.1">
    <property type="nucleotide sequence ID" value="NZ_AUND01000001.1"/>
</dbReference>
<gene>
    <name evidence="2" type="ORF">TP2_03310</name>
</gene>
<comment type="caution">
    <text evidence="2">The sequence shown here is derived from an EMBL/GenBank/DDBJ whole genome shotgun (WGS) entry which is preliminary data.</text>
</comment>
<dbReference type="InterPro" id="IPR037523">
    <property type="entry name" value="VOC_core"/>
</dbReference>
<dbReference type="Proteomes" id="UP000027432">
    <property type="component" value="Unassembled WGS sequence"/>
</dbReference>
<reference evidence="2 3" key="1">
    <citation type="submission" date="2013-07" db="EMBL/GenBank/DDBJ databases">
        <title>Thioclava pacifica DSM 10166 Genome Sequencing.</title>
        <authorList>
            <person name="Lai Q."/>
            <person name="Shao Z."/>
        </authorList>
    </citation>
    <scope>NUCLEOTIDE SEQUENCE [LARGE SCALE GENOMIC DNA]</scope>
    <source>
        <strain evidence="2 3">DSM 10166</strain>
    </source>
</reference>
<evidence type="ECO:0000313" key="2">
    <source>
        <dbReference type="EMBL" id="KEO56569.1"/>
    </source>
</evidence>
<dbReference type="STRING" id="1353537.TP2_03310"/>
<dbReference type="InterPro" id="IPR029068">
    <property type="entry name" value="Glyas_Bleomycin-R_OHBP_Dase"/>
</dbReference>
<dbReference type="Pfam" id="PF00903">
    <property type="entry name" value="Glyoxalase"/>
    <property type="match status" value="1"/>
</dbReference>
<dbReference type="PANTHER" id="PTHR43279">
    <property type="entry name" value="CATECHOL-2,3-DIOXYGENASE"/>
    <property type="match status" value="1"/>
</dbReference>
<name>A0A074JJA7_9RHOB</name>
<evidence type="ECO:0000313" key="3">
    <source>
        <dbReference type="Proteomes" id="UP000027432"/>
    </source>
</evidence>
<feature type="domain" description="VOC" evidence="1">
    <location>
        <begin position="9"/>
        <end position="125"/>
    </location>
</feature>
<protein>
    <recommendedName>
        <fullName evidence="1">VOC domain-containing protein</fullName>
    </recommendedName>
</protein>
<dbReference type="OrthoDB" id="9792626at2"/>
<keyword evidence="3" id="KW-1185">Reference proteome</keyword>
<dbReference type="AlphaFoldDB" id="A0A074JJA7"/>
<dbReference type="PROSITE" id="PS51819">
    <property type="entry name" value="VOC"/>
    <property type="match status" value="1"/>
</dbReference>